<feature type="region of interest" description="Disordered" evidence="12">
    <location>
        <begin position="24"/>
        <end position="44"/>
    </location>
</feature>
<dbReference type="PANTHER" id="PTHR45933">
    <property type="entry name" value="PROTEIN C2-DOMAIN ABA-RELATED 4"/>
    <property type="match status" value="1"/>
</dbReference>
<evidence type="ECO:0000259" key="13">
    <source>
        <dbReference type="Pfam" id="PF00168"/>
    </source>
</evidence>
<evidence type="ECO:0000256" key="10">
    <source>
        <dbReference type="ARBA" id="ARBA00023242"/>
    </source>
</evidence>
<evidence type="ECO:0000256" key="11">
    <source>
        <dbReference type="ARBA" id="ARBA00024037"/>
    </source>
</evidence>
<evidence type="ECO:0000256" key="9">
    <source>
        <dbReference type="ARBA" id="ARBA00023136"/>
    </source>
</evidence>
<comment type="subcellular location">
    <subcellularLocation>
        <location evidence="2">Cell membrane</location>
    </subcellularLocation>
    <subcellularLocation>
        <location evidence="1">Nucleus</location>
    </subcellularLocation>
</comment>
<gene>
    <name evidence="14" type="ORF">Taro_007468</name>
</gene>
<evidence type="ECO:0000256" key="3">
    <source>
        <dbReference type="ARBA" id="ARBA00022468"/>
    </source>
</evidence>
<dbReference type="AlphaFoldDB" id="A0A843TY96"/>
<keyword evidence="3" id="KW-0343">GTPase activation</keyword>
<keyword evidence="9" id="KW-0472">Membrane</keyword>
<evidence type="ECO:0000256" key="6">
    <source>
        <dbReference type="ARBA" id="ARBA00022723"/>
    </source>
</evidence>
<dbReference type="Proteomes" id="UP000652761">
    <property type="component" value="Unassembled WGS sequence"/>
</dbReference>
<keyword evidence="5" id="KW-0938">Abscisic acid signaling pathway</keyword>
<name>A0A843TY96_COLES</name>
<keyword evidence="6" id="KW-0479">Metal-binding</keyword>
<evidence type="ECO:0000313" key="15">
    <source>
        <dbReference type="Proteomes" id="UP000652761"/>
    </source>
</evidence>
<dbReference type="InterPro" id="IPR000008">
    <property type="entry name" value="C2_dom"/>
</dbReference>
<dbReference type="EMBL" id="NMUH01000235">
    <property type="protein sequence ID" value="MQL75106.1"/>
    <property type="molecule type" value="Genomic_DNA"/>
</dbReference>
<dbReference type="Gene3D" id="2.60.40.150">
    <property type="entry name" value="C2 domain"/>
    <property type="match status" value="1"/>
</dbReference>
<keyword evidence="8" id="KW-0446">Lipid-binding</keyword>
<feature type="domain" description="C2" evidence="13">
    <location>
        <begin position="61"/>
        <end position="92"/>
    </location>
</feature>
<keyword evidence="15" id="KW-1185">Reference proteome</keyword>
<accession>A0A843TY96</accession>
<feature type="domain" description="C2" evidence="13">
    <location>
        <begin position="94"/>
        <end position="116"/>
    </location>
</feature>
<dbReference type="SUPFAM" id="SSF49562">
    <property type="entry name" value="C2 domain (Calcium/lipid-binding domain, CaLB)"/>
    <property type="match status" value="1"/>
</dbReference>
<comment type="caution">
    <text evidence="14">The sequence shown here is derived from an EMBL/GenBank/DDBJ whole genome shotgun (WGS) entry which is preliminary data.</text>
</comment>
<protein>
    <recommendedName>
        <fullName evidence="13">C2 domain-containing protein</fullName>
    </recommendedName>
</protein>
<dbReference type="InterPro" id="IPR035892">
    <property type="entry name" value="C2_domain_sf"/>
</dbReference>
<dbReference type="GO" id="GO:0005634">
    <property type="term" value="C:nucleus"/>
    <property type="evidence" value="ECO:0007669"/>
    <property type="project" value="UniProtKB-SubCell"/>
</dbReference>
<dbReference type="GO" id="GO:0009738">
    <property type="term" value="P:abscisic acid-activated signaling pathway"/>
    <property type="evidence" value="ECO:0007669"/>
    <property type="project" value="UniProtKB-KW"/>
</dbReference>
<proteinExistence type="inferred from homology"/>
<evidence type="ECO:0000256" key="5">
    <source>
        <dbReference type="ARBA" id="ARBA00022682"/>
    </source>
</evidence>
<comment type="similarity">
    <text evidence="11">Belongs to the plant CAR protein family.</text>
</comment>
<dbReference type="OrthoDB" id="73919at2759"/>
<dbReference type="Pfam" id="PF00168">
    <property type="entry name" value="C2"/>
    <property type="match status" value="2"/>
</dbReference>
<keyword evidence="10" id="KW-0539">Nucleus</keyword>
<evidence type="ECO:0000256" key="8">
    <source>
        <dbReference type="ARBA" id="ARBA00023121"/>
    </source>
</evidence>
<dbReference type="PANTHER" id="PTHR45933:SF5">
    <property type="entry name" value="PROTEIN C2-DOMAIN ABA-RELATED 4"/>
    <property type="match status" value="1"/>
</dbReference>
<dbReference type="GO" id="GO:0005096">
    <property type="term" value="F:GTPase activator activity"/>
    <property type="evidence" value="ECO:0007669"/>
    <property type="project" value="UniProtKB-KW"/>
</dbReference>
<evidence type="ECO:0000313" key="14">
    <source>
        <dbReference type="EMBL" id="MQL75106.1"/>
    </source>
</evidence>
<keyword evidence="7" id="KW-0106">Calcium</keyword>
<dbReference type="GO" id="GO:0046872">
    <property type="term" value="F:metal ion binding"/>
    <property type="evidence" value="ECO:0007669"/>
    <property type="project" value="UniProtKB-KW"/>
</dbReference>
<keyword evidence="4" id="KW-1003">Cell membrane</keyword>
<evidence type="ECO:0000256" key="7">
    <source>
        <dbReference type="ARBA" id="ARBA00022837"/>
    </source>
</evidence>
<dbReference type="InterPro" id="IPR044562">
    <property type="entry name" value="CAR1-11"/>
</dbReference>
<evidence type="ECO:0000256" key="1">
    <source>
        <dbReference type="ARBA" id="ARBA00004123"/>
    </source>
</evidence>
<evidence type="ECO:0000256" key="12">
    <source>
        <dbReference type="SAM" id="MobiDB-lite"/>
    </source>
</evidence>
<organism evidence="14 15">
    <name type="scientific">Colocasia esculenta</name>
    <name type="common">Wild taro</name>
    <name type="synonym">Arum esculentum</name>
    <dbReference type="NCBI Taxonomy" id="4460"/>
    <lineage>
        <taxon>Eukaryota</taxon>
        <taxon>Viridiplantae</taxon>
        <taxon>Streptophyta</taxon>
        <taxon>Embryophyta</taxon>
        <taxon>Tracheophyta</taxon>
        <taxon>Spermatophyta</taxon>
        <taxon>Magnoliopsida</taxon>
        <taxon>Liliopsida</taxon>
        <taxon>Araceae</taxon>
        <taxon>Aroideae</taxon>
        <taxon>Colocasieae</taxon>
        <taxon>Colocasia</taxon>
    </lineage>
</organism>
<evidence type="ECO:0000256" key="4">
    <source>
        <dbReference type="ARBA" id="ARBA00022475"/>
    </source>
</evidence>
<evidence type="ECO:0000256" key="2">
    <source>
        <dbReference type="ARBA" id="ARBA00004236"/>
    </source>
</evidence>
<dbReference type="GO" id="GO:0008289">
    <property type="term" value="F:lipid binding"/>
    <property type="evidence" value="ECO:0007669"/>
    <property type="project" value="UniProtKB-KW"/>
</dbReference>
<sequence>MWLWDWRGWVPFLRWKESEKERSDQSRGRRRWRRGNPAQKQGKKKQAGIGEIVWKMEHLLGLLKIRVVRGINLAVRDISSSDPYVVIKMGRQVVYDKDTFSLDDPMGNAEFDIQPFLEAVKMRVGSVPNDTVVKTVVPNRSNCIAEESKIYISDGQVCQDVILRLRDVECGEVELRLQWVDVPNAKGL</sequence>
<dbReference type="GO" id="GO:0005886">
    <property type="term" value="C:plasma membrane"/>
    <property type="evidence" value="ECO:0007669"/>
    <property type="project" value="UniProtKB-SubCell"/>
</dbReference>
<reference evidence="14" key="1">
    <citation type="submission" date="2017-07" db="EMBL/GenBank/DDBJ databases">
        <title>Taro Niue Genome Assembly and Annotation.</title>
        <authorList>
            <person name="Atibalentja N."/>
            <person name="Keating K."/>
            <person name="Fields C.J."/>
        </authorList>
    </citation>
    <scope>NUCLEOTIDE SEQUENCE</scope>
    <source>
        <strain evidence="14">Niue_2</strain>
        <tissue evidence="14">Leaf</tissue>
    </source>
</reference>